<dbReference type="PANTHER" id="PTHR43177">
    <property type="entry name" value="PROTEIN NRFC"/>
    <property type="match status" value="1"/>
</dbReference>
<dbReference type="CDD" id="cd10551">
    <property type="entry name" value="PsrB"/>
    <property type="match status" value="1"/>
</dbReference>
<dbReference type="PANTHER" id="PTHR43177:SF3">
    <property type="entry name" value="PROTEIN NRFC HOMOLOG"/>
    <property type="match status" value="1"/>
</dbReference>
<evidence type="ECO:0000313" key="7">
    <source>
        <dbReference type="Proteomes" id="UP001597267"/>
    </source>
</evidence>
<evidence type="ECO:0000256" key="4">
    <source>
        <dbReference type="ARBA" id="ARBA00023014"/>
    </source>
</evidence>
<sequence length="205" mass="22310">MKKLAFVVEADRCIGCKGCQIACKLENHLGLGTNRTLIKEIGPTGEYPNIQMYFLPAMCQQCKNPTCVAVCPTGACHVNPEDGVILIDQEKCIGCKSCVRACPYEAISFNEERHVSDKCDLCAQSRQQGNAPACVKNCSGGALHVGDLNDPESDVSKLLADAGEANVYNLRDFGNGPAVKYILKNDDWLDILPQECVSVRRGKQK</sequence>
<evidence type="ECO:0000313" key="6">
    <source>
        <dbReference type="EMBL" id="MFD1670805.1"/>
    </source>
</evidence>
<dbReference type="EMBL" id="JBHTOP010000002">
    <property type="protein sequence ID" value="MFD1670805.1"/>
    <property type="molecule type" value="Genomic_DNA"/>
</dbReference>
<name>A0ABW4J5R5_9LACO</name>
<dbReference type="PROSITE" id="PS00198">
    <property type="entry name" value="4FE4S_FER_1"/>
    <property type="match status" value="1"/>
</dbReference>
<reference evidence="7" key="1">
    <citation type="journal article" date="2019" name="Int. J. Syst. Evol. Microbiol.">
        <title>The Global Catalogue of Microorganisms (GCM) 10K type strain sequencing project: providing services to taxonomists for standard genome sequencing and annotation.</title>
        <authorList>
            <consortium name="The Broad Institute Genomics Platform"/>
            <consortium name="The Broad Institute Genome Sequencing Center for Infectious Disease"/>
            <person name="Wu L."/>
            <person name="Ma J."/>
        </authorList>
    </citation>
    <scope>NUCLEOTIDE SEQUENCE [LARGE SCALE GENOMIC DNA]</scope>
    <source>
        <strain evidence="7">CCM 8896</strain>
    </source>
</reference>
<dbReference type="InterPro" id="IPR017896">
    <property type="entry name" value="4Fe4S_Fe-S-bd"/>
</dbReference>
<gene>
    <name evidence="6" type="ORF">ACFQ5M_01705</name>
</gene>
<dbReference type="Proteomes" id="UP001597267">
    <property type="component" value="Unassembled WGS sequence"/>
</dbReference>
<feature type="domain" description="4Fe-4S ferredoxin-type" evidence="5">
    <location>
        <begin position="50"/>
        <end position="81"/>
    </location>
</feature>
<dbReference type="Gene3D" id="3.30.70.20">
    <property type="match status" value="2"/>
</dbReference>
<dbReference type="Pfam" id="PF12800">
    <property type="entry name" value="Fer4_4"/>
    <property type="match status" value="1"/>
</dbReference>
<accession>A0ABW4J5R5</accession>
<evidence type="ECO:0000256" key="3">
    <source>
        <dbReference type="ARBA" id="ARBA00023004"/>
    </source>
</evidence>
<protein>
    <submittedName>
        <fullName evidence="6">4Fe-4S dicluster domain-containing protein</fullName>
    </submittedName>
</protein>
<evidence type="ECO:0000259" key="5">
    <source>
        <dbReference type="PROSITE" id="PS51379"/>
    </source>
</evidence>
<keyword evidence="3" id="KW-0408">Iron</keyword>
<organism evidence="6 7">
    <name type="scientific">Agrilactobacillus yilanensis</name>
    <dbReference type="NCBI Taxonomy" id="2485997"/>
    <lineage>
        <taxon>Bacteria</taxon>
        <taxon>Bacillati</taxon>
        <taxon>Bacillota</taxon>
        <taxon>Bacilli</taxon>
        <taxon>Lactobacillales</taxon>
        <taxon>Lactobacillaceae</taxon>
        <taxon>Agrilactobacillus</taxon>
    </lineage>
</organism>
<feature type="domain" description="4Fe-4S ferredoxin-type" evidence="5">
    <location>
        <begin position="4"/>
        <end position="34"/>
    </location>
</feature>
<keyword evidence="7" id="KW-1185">Reference proteome</keyword>
<dbReference type="Pfam" id="PF13247">
    <property type="entry name" value="Fer4_11"/>
    <property type="match status" value="1"/>
</dbReference>
<proteinExistence type="predicted"/>
<keyword evidence="1" id="KW-0004">4Fe-4S</keyword>
<dbReference type="InterPro" id="IPR050954">
    <property type="entry name" value="ET_IronSulfur_Cluster-Binding"/>
</dbReference>
<dbReference type="InterPro" id="IPR017900">
    <property type="entry name" value="4Fe4S_Fe_S_CS"/>
</dbReference>
<evidence type="ECO:0000256" key="2">
    <source>
        <dbReference type="ARBA" id="ARBA00022723"/>
    </source>
</evidence>
<dbReference type="SUPFAM" id="SSF54862">
    <property type="entry name" value="4Fe-4S ferredoxins"/>
    <property type="match status" value="1"/>
</dbReference>
<dbReference type="PROSITE" id="PS51379">
    <property type="entry name" value="4FE4S_FER_2"/>
    <property type="match status" value="3"/>
</dbReference>
<evidence type="ECO:0000256" key="1">
    <source>
        <dbReference type="ARBA" id="ARBA00022485"/>
    </source>
</evidence>
<feature type="domain" description="4Fe-4S ferredoxin-type" evidence="5">
    <location>
        <begin position="83"/>
        <end position="112"/>
    </location>
</feature>
<keyword evidence="2" id="KW-0479">Metal-binding</keyword>
<dbReference type="RefSeq" id="WP_125712677.1">
    <property type="nucleotide sequence ID" value="NZ_JBHTOP010000002.1"/>
</dbReference>
<comment type="caution">
    <text evidence="6">The sequence shown here is derived from an EMBL/GenBank/DDBJ whole genome shotgun (WGS) entry which is preliminary data.</text>
</comment>
<keyword evidence="4" id="KW-0411">Iron-sulfur</keyword>